<dbReference type="Proteomes" id="UP000314294">
    <property type="component" value="Unassembled WGS sequence"/>
</dbReference>
<evidence type="ECO:0000256" key="1">
    <source>
        <dbReference type="SAM" id="MobiDB-lite"/>
    </source>
</evidence>
<keyword evidence="3" id="KW-1185">Reference proteome</keyword>
<gene>
    <name evidence="2" type="ORF">EYF80_047953</name>
</gene>
<dbReference type="AlphaFoldDB" id="A0A4Z2FKV6"/>
<feature type="compositionally biased region" description="Low complexity" evidence="1">
    <location>
        <begin position="424"/>
        <end position="441"/>
    </location>
</feature>
<accession>A0A4Z2FKV6</accession>
<dbReference type="EMBL" id="SRLO01001075">
    <property type="protein sequence ID" value="TNN41886.1"/>
    <property type="molecule type" value="Genomic_DNA"/>
</dbReference>
<feature type="compositionally biased region" description="Basic and acidic residues" evidence="1">
    <location>
        <begin position="398"/>
        <end position="408"/>
    </location>
</feature>
<evidence type="ECO:0000313" key="2">
    <source>
        <dbReference type="EMBL" id="TNN41886.1"/>
    </source>
</evidence>
<evidence type="ECO:0000313" key="3">
    <source>
        <dbReference type="Proteomes" id="UP000314294"/>
    </source>
</evidence>
<comment type="caution">
    <text evidence="2">The sequence shown here is derived from an EMBL/GenBank/DDBJ whole genome shotgun (WGS) entry which is preliminary data.</text>
</comment>
<sequence>MPFTCSYSSDSSCLICGHEGSRSVASAPRDRAVQTARVRWEHRGPHLVPFGLERGVSERLAVLVDLLNDALVVHHGGVVVPQQRVLPTLLGVVAYLCQVHAEYELEEEEAPLSMSTPTWGWRGSPSALTRPRFPPSLVPQTPAAAALARLLQPQRLVALQSVRQSQKDGVHVLLLSGFLGRGLEQREVVAVGEALRRGGGDLPAVLQVALVAHHDARHQGPHAVPAALLDPLGDALEGGEAGHVVHEDDGVDAAVVVLHHALPEALLTRCVPDLQLSCSAALSPGTACTHLDVRGAPGPAADPSEPHRSAGRFKYASVRVCVFDVMHVARASGGAPSHTLMLSPSSSSVRSRKSTPIVASGFFRKVPPQNRYVRHVFPTFESPMTMILNTRAGAASCSRREEDSRESLWPKTFSSENELELPESESASVNSSKSQSALEPLSSSSSVEKLCAEPRHAGYTRVDTHTGPSVDTYTAMMFFQASRAGSYSWIRTRFLLCCSSVCVSSSSLPLCWITW</sequence>
<protein>
    <submittedName>
        <fullName evidence="2">Uncharacterized protein</fullName>
    </submittedName>
</protein>
<reference evidence="2 3" key="1">
    <citation type="submission" date="2019-03" db="EMBL/GenBank/DDBJ databases">
        <title>First draft genome of Liparis tanakae, snailfish: a comprehensive survey of snailfish specific genes.</title>
        <authorList>
            <person name="Kim W."/>
            <person name="Song I."/>
            <person name="Jeong J.-H."/>
            <person name="Kim D."/>
            <person name="Kim S."/>
            <person name="Ryu S."/>
            <person name="Song J.Y."/>
            <person name="Lee S.K."/>
        </authorList>
    </citation>
    <scope>NUCLEOTIDE SEQUENCE [LARGE SCALE GENOMIC DNA]</scope>
    <source>
        <tissue evidence="2">Muscle</tissue>
    </source>
</reference>
<name>A0A4Z2FKV6_9TELE</name>
<feature type="region of interest" description="Disordered" evidence="1">
    <location>
        <begin position="394"/>
        <end position="441"/>
    </location>
</feature>
<proteinExistence type="predicted"/>
<organism evidence="2 3">
    <name type="scientific">Liparis tanakae</name>
    <name type="common">Tanaka's snailfish</name>
    <dbReference type="NCBI Taxonomy" id="230148"/>
    <lineage>
        <taxon>Eukaryota</taxon>
        <taxon>Metazoa</taxon>
        <taxon>Chordata</taxon>
        <taxon>Craniata</taxon>
        <taxon>Vertebrata</taxon>
        <taxon>Euteleostomi</taxon>
        <taxon>Actinopterygii</taxon>
        <taxon>Neopterygii</taxon>
        <taxon>Teleostei</taxon>
        <taxon>Neoteleostei</taxon>
        <taxon>Acanthomorphata</taxon>
        <taxon>Eupercaria</taxon>
        <taxon>Perciformes</taxon>
        <taxon>Cottioidei</taxon>
        <taxon>Cottales</taxon>
        <taxon>Liparidae</taxon>
        <taxon>Liparis</taxon>
    </lineage>
</organism>